<evidence type="ECO:0000313" key="5">
    <source>
        <dbReference type="Proteomes" id="UP000304912"/>
    </source>
</evidence>
<evidence type="ECO:0000256" key="1">
    <source>
        <dbReference type="ARBA" id="ARBA00004613"/>
    </source>
</evidence>
<organism evidence="4 5">
    <name type="scientific">Salinimonas iocasae</name>
    <dbReference type="NCBI Taxonomy" id="2572577"/>
    <lineage>
        <taxon>Bacteria</taxon>
        <taxon>Pseudomonadati</taxon>
        <taxon>Pseudomonadota</taxon>
        <taxon>Gammaproteobacteria</taxon>
        <taxon>Alteromonadales</taxon>
        <taxon>Alteromonadaceae</taxon>
        <taxon>Alteromonas/Salinimonas group</taxon>
        <taxon>Salinimonas</taxon>
    </lineage>
</organism>
<dbReference type="OrthoDB" id="9814639at2"/>
<dbReference type="GO" id="GO:0005975">
    <property type="term" value="P:carbohydrate metabolic process"/>
    <property type="evidence" value="ECO:0007669"/>
    <property type="project" value="InterPro"/>
</dbReference>
<dbReference type="InterPro" id="IPR051398">
    <property type="entry name" value="Polysacch_Deacetylase"/>
</dbReference>
<dbReference type="Gene3D" id="3.20.20.370">
    <property type="entry name" value="Glycoside hydrolase/deacetylase"/>
    <property type="match status" value="1"/>
</dbReference>
<dbReference type="PROSITE" id="PS51677">
    <property type="entry name" value="NODB"/>
    <property type="match status" value="1"/>
</dbReference>
<accession>A0A5B7YBG4</accession>
<reference evidence="4 5" key="1">
    <citation type="submission" date="2019-04" db="EMBL/GenBank/DDBJ databases">
        <title>Salinimonas iocasae sp. nov., a halophilic bacterium isolated from the outer tube casing of tubeworms in Okinawa Trough.</title>
        <authorList>
            <person name="Zhang H."/>
            <person name="Wang H."/>
            <person name="Li C."/>
        </authorList>
    </citation>
    <scope>NUCLEOTIDE SEQUENCE [LARGE SCALE GENOMIC DNA]</scope>
    <source>
        <strain evidence="4 5">KX18D6</strain>
    </source>
</reference>
<evidence type="ECO:0000256" key="2">
    <source>
        <dbReference type="ARBA" id="ARBA00022729"/>
    </source>
</evidence>
<dbReference type="CDD" id="cd10918">
    <property type="entry name" value="CE4_NodB_like_5s_6s"/>
    <property type="match status" value="1"/>
</dbReference>
<gene>
    <name evidence="4" type="ORF">FBQ74_05200</name>
</gene>
<dbReference type="GO" id="GO:0005576">
    <property type="term" value="C:extracellular region"/>
    <property type="evidence" value="ECO:0007669"/>
    <property type="project" value="UniProtKB-SubCell"/>
</dbReference>
<keyword evidence="2" id="KW-0732">Signal</keyword>
<dbReference type="Pfam" id="PF01522">
    <property type="entry name" value="Polysacc_deac_1"/>
    <property type="match status" value="2"/>
</dbReference>
<evidence type="ECO:0000313" key="4">
    <source>
        <dbReference type="EMBL" id="QCZ92921.1"/>
    </source>
</evidence>
<evidence type="ECO:0000259" key="3">
    <source>
        <dbReference type="PROSITE" id="PS51677"/>
    </source>
</evidence>
<dbReference type="InterPro" id="IPR002509">
    <property type="entry name" value="NODB_dom"/>
</dbReference>
<proteinExistence type="predicted"/>
<dbReference type="RefSeq" id="WP_139755670.1">
    <property type="nucleotide sequence ID" value="NZ_CP039852.1"/>
</dbReference>
<protein>
    <submittedName>
        <fullName evidence="4">Chitin deacetylase</fullName>
    </submittedName>
</protein>
<dbReference type="SUPFAM" id="SSF88713">
    <property type="entry name" value="Glycoside hydrolase/deacetylase"/>
    <property type="match status" value="1"/>
</dbReference>
<dbReference type="AlphaFoldDB" id="A0A5B7YBG4"/>
<dbReference type="KEGG" id="salk:FBQ74_05200"/>
<keyword evidence="5" id="KW-1185">Reference proteome</keyword>
<name>A0A5B7YBG4_9ALTE</name>
<dbReference type="InterPro" id="IPR011330">
    <property type="entry name" value="Glyco_hydro/deAcase_b/a-brl"/>
</dbReference>
<sequence>MIKQLVKNTLSFVAGTLGWSMVRRGNKKLIILMYHRVLPVNDPRYQREEPGMVVSDKTFAMHMQTLHDEKVPVMTVSDWLAQPESTRAALTVAITFDDGWLDNYEFAFPVLKQFGFRSTLYVVTDFLGKPAPFWPNKVLQLLLAEGAQPTDDWAPLLRLIDKRISLPLSRDEAAQVIDHLKSHSDHEIYQALAAIPAKQNNPVEMISTEQLVEAKDTMGVEIGSHTRRHYRLKEGLSEALLKEEIVDAKHILQEMTGAPVTTFCFPNGDFSAEAHKLVQSHYSAAVTTLRGINSAHNFDAHKLLRIGVHNDISDTPMKFKAKLSGWR</sequence>
<dbReference type="EMBL" id="CP039852">
    <property type="protein sequence ID" value="QCZ92921.1"/>
    <property type="molecule type" value="Genomic_DNA"/>
</dbReference>
<dbReference type="Proteomes" id="UP000304912">
    <property type="component" value="Chromosome"/>
</dbReference>
<dbReference type="GO" id="GO:0016810">
    <property type="term" value="F:hydrolase activity, acting on carbon-nitrogen (but not peptide) bonds"/>
    <property type="evidence" value="ECO:0007669"/>
    <property type="project" value="InterPro"/>
</dbReference>
<comment type="subcellular location">
    <subcellularLocation>
        <location evidence="1">Secreted</location>
    </subcellularLocation>
</comment>
<dbReference type="PANTHER" id="PTHR34216">
    <property type="match status" value="1"/>
</dbReference>
<dbReference type="PANTHER" id="PTHR34216:SF3">
    <property type="entry name" value="POLY-BETA-1,6-N-ACETYL-D-GLUCOSAMINE N-DEACETYLASE"/>
    <property type="match status" value="1"/>
</dbReference>
<feature type="domain" description="NodB homology" evidence="3">
    <location>
        <begin position="90"/>
        <end position="327"/>
    </location>
</feature>